<reference evidence="1" key="1">
    <citation type="submission" date="2023-02" db="EMBL/GenBank/DDBJ databases">
        <title>Description of Herbaspirillum huttiense subsp. nephrolepsisexaltata and Herbaspirillum huttiense subsp. lycopersicon.</title>
        <authorList>
            <person name="Poudel M."/>
            <person name="Sharma A."/>
            <person name="Goss E."/>
            <person name="Tapia J.H."/>
            <person name="Harmon C.M."/>
            <person name="Jones J.B."/>
        </authorList>
    </citation>
    <scope>NUCLEOTIDE SEQUENCE</scope>
    <source>
        <strain evidence="1">NC40101</strain>
    </source>
</reference>
<sequence length="98" mass="10753">MPKLSFDEQVADALQKRLKAMGFVHAGKNVCAVFVDHHDMDDISDTILACMRQQPDEVVVVGATSVDSSLQMSIDLLVSTGHGVRFMMDRKLQAYAGN</sequence>
<name>A0AAE4K882_9BURK</name>
<protein>
    <submittedName>
        <fullName evidence="1">Uncharacterized protein</fullName>
    </submittedName>
</protein>
<dbReference type="RefSeq" id="WP_284077044.1">
    <property type="nucleotide sequence ID" value="NZ_JAVLSM010000007.1"/>
</dbReference>
<gene>
    <name evidence="1" type="ORF">RJN63_12100</name>
</gene>
<dbReference type="AlphaFoldDB" id="A0AAE4K882"/>
<comment type="caution">
    <text evidence="1">The sequence shown here is derived from an EMBL/GenBank/DDBJ whole genome shotgun (WGS) entry which is preliminary data.</text>
</comment>
<evidence type="ECO:0000313" key="1">
    <source>
        <dbReference type="EMBL" id="MDT0337576.1"/>
    </source>
</evidence>
<organism evidence="1">
    <name type="scientific">Herbaspirillum huttiense subsp. nephrolepidis</name>
    <dbReference type="NCBI Taxonomy" id="3075126"/>
    <lineage>
        <taxon>Bacteria</taxon>
        <taxon>Pseudomonadati</taxon>
        <taxon>Pseudomonadota</taxon>
        <taxon>Betaproteobacteria</taxon>
        <taxon>Burkholderiales</taxon>
        <taxon>Oxalobacteraceae</taxon>
        <taxon>Herbaspirillum</taxon>
    </lineage>
</organism>
<accession>A0AAE4K882</accession>
<proteinExistence type="predicted"/>
<dbReference type="EMBL" id="JAVRAA010000005">
    <property type="protein sequence ID" value="MDT0337576.1"/>
    <property type="molecule type" value="Genomic_DNA"/>
</dbReference>